<proteinExistence type="predicted"/>
<reference evidence="3 4" key="1">
    <citation type="submission" date="2020-08" db="EMBL/GenBank/DDBJ databases">
        <title>Genomic Encyclopedia of Type Strains, Phase IV (KMG-V): Genome sequencing to study the core and pangenomes of soil and plant-associated prokaryotes.</title>
        <authorList>
            <person name="Whitman W."/>
        </authorList>
    </citation>
    <scope>NUCLEOTIDE SEQUENCE [LARGE SCALE GENOMIC DNA]</scope>
    <source>
        <strain evidence="3 4">SEMIA 4064</strain>
    </source>
</reference>
<evidence type="ECO:0000313" key="4">
    <source>
        <dbReference type="Proteomes" id="UP000549882"/>
    </source>
</evidence>
<evidence type="ECO:0000256" key="1">
    <source>
        <dbReference type="SAM" id="MobiDB-lite"/>
    </source>
</evidence>
<dbReference type="AlphaFoldDB" id="A0A7W9D4U8"/>
<feature type="domain" description="VWFA" evidence="2">
    <location>
        <begin position="443"/>
        <end position="629"/>
    </location>
</feature>
<dbReference type="EMBL" id="JACHBI010000018">
    <property type="protein sequence ID" value="MBB5577311.1"/>
    <property type="molecule type" value="Genomic_DNA"/>
</dbReference>
<evidence type="ECO:0000259" key="2">
    <source>
        <dbReference type="PROSITE" id="PS50234"/>
    </source>
</evidence>
<dbReference type="Proteomes" id="UP000549882">
    <property type="component" value="Unassembled WGS sequence"/>
</dbReference>
<dbReference type="SUPFAM" id="SSF53300">
    <property type="entry name" value="vWA-like"/>
    <property type="match status" value="1"/>
</dbReference>
<protein>
    <submittedName>
        <fullName evidence="3">Nitric oxide reductase NorD protein</fullName>
    </submittedName>
</protein>
<dbReference type="PROSITE" id="PS50234">
    <property type="entry name" value="VWFA"/>
    <property type="match status" value="1"/>
</dbReference>
<accession>A0A7W9D4U8</accession>
<organism evidence="3 4">
    <name type="scientific">Rhizobium paranaense</name>
    <dbReference type="NCBI Taxonomy" id="1650438"/>
    <lineage>
        <taxon>Bacteria</taxon>
        <taxon>Pseudomonadati</taxon>
        <taxon>Pseudomonadota</taxon>
        <taxon>Alphaproteobacteria</taxon>
        <taxon>Hyphomicrobiales</taxon>
        <taxon>Rhizobiaceae</taxon>
        <taxon>Rhizobium/Agrobacterium group</taxon>
        <taxon>Rhizobium</taxon>
    </lineage>
</organism>
<feature type="compositionally biased region" description="Acidic residues" evidence="1">
    <location>
        <begin position="296"/>
        <end position="312"/>
    </location>
</feature>
<keyword evidence="4" id="KW-1185">Reference proteome</keyword>
<feature type="region of interest" description="Disordered" evidence="1">
    <location>
        <begin position="290"/>
        <end position="316"/>
    </location>
</feature>
<name>A0A7W9D4U8_9HYPH</name>
<dbReference type="SMART" id="SM00327">
    <property type="entry name" value="VWA"/>
    <property type="match status" value="1"/>
</dbReference>
<dbReference type="Gene3D" id="3.40.50.410">
    <property type="entry name" value="von Willebrand factor, type A domain"/>
    <property type="match status" value="1"/>
</dbReference>
<dbReference type="InterPro" id="IPR051928">
    <property type="entry name" value="NorD/CobT"/>
</dbReference>
<dbReference type="InterPro" id="IPR002035">
    <property type="entry name" value="VWF_A"/>
</dbReference>
<dbReference type="PANTHER" id="PTHR41248:SF1">
    <property type="entry name" value="NORD PROTEIN"/>
    <property type="match status" value="1"/>
</dbReference>
<dbReference type="InterPro" id="IPR036465">
    <property type="entry name" value="vWFA_dom_sf"/>
</dbReference>
<dbReference type="Pfam" id="PF00092">
    <property type="entry name" value="VWA"/>
    <property type="match status" value="1"/>
</dbReference>
<comment type="caution">
    <text evidence="3">The sequence shown here is derived from an EMBL/GenBank/DDBJ whole genome shotgun (WGS) entry which is preliminary data.</text>
</comment>
<feature type="region of interest" description="Disordered" evidence="1">
    <location>
        <begin position="231"/>
        <end position="269"/>
    </location>
</feature>
<evidence type="ECO:0000313" key="3">
    <source>
        <dbReference type="EMBL" id="MBB5577311.1"/>
    </source>
</evidence>
<gene>
    <name evidence="3" type="ORF">GGD50_005963</name>
</gene>
<dbReference type="PANTHER" id="PTHR41248">
    <property type="entry name" value="NORD PROTEIN"/>
    <property type="match status" value="1"/>
</dbReference>
<dbReference type="RefSeq" id="WP_183940607.1">
    <property type="nucleotide sequence ID" value="NZ_JACHBI010000018.1"/>
</dbReference>
<sequence>MLEFLELEETVGRAWHRFVGDTSSWPRHPDQAVQLADVKSQLAVCFRAFGGESTLQIQKSRQKTSAHRLRLRQVVGLGEERSDHPTWDNSALYLPATIEIFDDTQLNRDLYFWLAGYFAVAVAVAPDQMSSDLAVRDVARVEAGRRNSRLLVETFPGMSSRYARLSHALVSCRQRGRLPSVEARIETFAMTALSFPIEHDLPPNARPEIHAAPAGYLPMLPIPLWPDFRGGADGMNAERDDLPSDASQRDETEKPTHEGKRQKDADDRKRDPFILNRFEKILAMAEMVAVDRPTDDREDNEPSAADDLDEITLSETREKPKSKFHFDLDLSPEAADPRRIHGEFVYPEWNYRKGEYLPDHCRVVLGTAQDDDRMALASDQSVIRKVKKQFETLRPKREIRRAQLDGSDLDLEAVVRSRIDLLATGQPNDHIYECARPAAHELATSLLVDVSLSTDSWVDNRRILDVEMQALDVLARGLDACGDRFSIETFTSRRRDWIRIDSVKRFDESFSPAVACRIASLRPGYYTRMGAAIRHVSQQLDKQGARKRLLMILTDGKPNDVDHYEGRFALEDCRRAVIEARGRGQVVFAVTVDRSSGDYLPAIFGRHGYALVSDIAKLPSTLPAIYRSLTA</sequence>
<dbReference type="CDD" id="cd01454">
    <property type="entry name" value="vWA_norD_type"/>
    <property type="match status" value="1"/>
</dbReference>
<feature type="compositionally biased region" description="Basic and acidic residues" evidence="1">
    <location>
        <begin position="236"/>
        <end position="269"/>
    </location>
</feature>